<dbReference type="InterPro" id="IPR006630">
    <property type="entry name" value="La_HTH"/>
</dbReference>
<dbReference type="CDD" id="cd07323">
    <property type="entry name" value="LAM"/>
    <property type="match status" value="1"/>
</dbReference>
<sequence>MAAPPFYYFPPPGPYLRSSNIQRPIPPEDPELYPKIMRQIEYYFSDENLARDTYLKNKMDRYGWVDVSVIAEFRRIKALTDNIYHILEAIVDTSTLQVRAYKMRVRRGWKKWILPSNSQPPSS</sequence>
<evidence type="ECO:0000256" key="1">
    <source>
        <dbReference type="ARBA" id="ARBA00004123"/>
    </source>
</evidence>
<proteinExistence type="predicted"/>
<dbReference type="InterPro" id="IPR036390">
    <property type="entry name" value="WH_DNA-bd_sf"/>
</dbReference>
<keyword evidence="3" id="KW-0539">Nucleus</keyword>
<protein>
    <recommendedName>
        <fullName evidence="5">HTH La-type RNA-binding domain-containing protein</fullName>
    </recommendedName>
</protein>
<dbReference type="GO" id="GO:0006396">
    <property type="term" value="P:RNA processing"/>
    <property type="evidence" value="ECO:0007669"/>
    <property type="project" value="InterPro"/>
</dbReference>
<dbReference type="PROSITE" id="PS50961">
    <property type="entry name" value="HTH_LA"/>
    <property type="match status" value="1"/>
</dbReference>
<feature type="domain" description="HTH La-type RNA-binding" evidence="5">
    <location>
        <begin position="26"/>
        <end position="115"/>
    </location>
</feature>
<dbReference type="SMART" id="SM00715">
    <property type="entry name" value="LA"/>
    <property type="match status" value="1"/>
</dbReference>
<dbReference type="PRINTS" id="PR00302">
    <property type="entry name" value="LUPUSLA"/>
</dbReference>
<dbReference type="AlphaFoldDB" id="A0AAE1K551"/>
<comment type="caution">
    <text evidence="6">The sequence shown here is derived from an EMBL/GenBank/DDBJ whole genome shotgun (WGS) entry which is preliminary data.</text>
</comment>
<dbReference type="PANTHER" id="PTHR22792:SF132">
    <property type="entry name" value="LA-RELATED PROTEIN 1"/>
    <property type="match status" value="1"/>
</dbReference>
<dbReference type="PANTHER" id="PTHR22792">
    <property type="entry name" value="LUPUS LA PROTEIN-RELATED"/>
    <property type="match status" value="1"/>
</dbReference>
<dbReference type="Proteomes" id="UP001293593">
    <property type="component" value="Unassembled WGS sequence"/>
</dbReference>
<name>A0AAE1K551_9FABA</name>
<dbReference type="InterPro" id="IPR036388">
    <property type="entry name" value="WH-like_DNA-bd_sf"/>
</dbReference>
<evidence type="ECO:0000313" key="7">
    <source>
        <dbReference type="Proteomes" id="UP001293593"/>
    </source>
</evidence>
<evidence type="ECO:0000256" key="3">
    <source>
        <dbReference type="ARBA" id="ARBA00023242"/>
    </source>
</evidence>
<accession>A0AAE1K551</accession>
<dbReference type="Gene3D" id="1.10.10.10">
    <property type="entry name" value="Winged helix-like DNA-binding domain superfamily/Winged helix DNA-binding domain"/>
    <property type="match status" value="1"/>
</dbReference>
<dbReference type="InterPro" id="IPR045180">
    <property type="entry name" value="La_dom_prot"/>
</dbReference>
<gene>
    <name evidence="6" type="ORF">QN277_026898</name>
</gene>
<dbReference type="GO" id="GO:1990904">
    <property type="term" value="C:ribonucleoprotein complex"/>
    <property type="evidence" value="ECO:0007669"/>
    <property type="project" value="InterPro"/>
</dbReference>
<evidence type="ECO:0000256" key="4">
    <source>
        <dbReference type="PROSITE-ProRule" id="PRU00332"/>
    </source>
</evidence>
<dbReference type="EMBL" id="JAWXYG010000008">
    <property type="protein sequence ID" value="KAK4265909.1"/>
    <property type="molecule type" value="Genomic_DNA"/>
</dbReference>
<dbReference type="InterPro" id="IPR002344">
    <property type="entry name" value="Lupus_La"/>
</dbReference>
<reference evidence="6" key="1">
    <citation type="submission" date="2023-10" db="EMBL/GenBank/DDBJ databases">
        <title>Chromosome-level genome of the transformable northern wattle, Acacia crassicarpa.</title>
        <authorList>
            <person name="Massaro I."/>
            <person name="Sinha N.R."/>
            <person name="Poethig S."/>
            <person name="Leichty A.R."/>
        </authorList>
    </citation>
    <scope>NUCLEOTIDE SEQUENCE</scope>
    <source>
        <strain evidence="6">Acra3RX</strain>
        <tissue evidence="6">Leaf</tissue>
    </source>
</reference>
<organism evidence="6 7">
    <name type="scientific">Acacia crassicarpa</name>
    <name type="common">northern wattle</name>
    <dbReference type="NCBI Taxonomy" id="499986"/>
    <lineage>
        <taxon>Eukaryota</taxon>
        <taxon>Viridiplantae</taxon>
        <taxon>Streptophyta</taxon>
        <taxon>Embryophyta</taxon>
        <taxon>Tracheophyta</taxon>
        <taxon>Spermatophyta</taxon>
        <taxon>Magnoliopsida</taxon>
        <taxon>eudicotyledons</taxon>
        <taxon>Gunneridae</taxon>
        <taxon>Pentapetalae</taxon>
        <taxon>rosids</taxon>
        <taxon>fabids</taxon>
        <taxon>Fabales</taxon>
        <taxon>Fabaceae</taxon>
        <taxon>Caesalpinioideae</taxon>
        <taxon>mimosoid clade</taxon>
        <taxon>Acacieae</taxon>
        <taxon>Acacia</taxon>
    </lineage>
</organism>
<keyword evidence="2 4" id="KW-0694">RNA-binding</keyword>
<dbReference type="SUPFAM" id="SSF46785">
    <property type="entry name" value="Winged helix' DNA-binding domain"/>
    <property type="match status" value="1"/>
</dbReference>
<dbReference type="GO" id="GO:0005634">
    <property type="term" value="C:nucleus"/>
    <property type="evidence" value="ECO:0007669"/>
    <property type="project" value="UniProtKB-SubCell"/>
</dbReference>
<comment type="subcellular location">
    <subcellularLocation>
        <location evidence="1">Nucleus</location>
    </subcellularLocation>
</comment>
<evidence type="ECO:0000259" key="5">
    <source>
        <dbReference type="PROSITE" id="PS50961"/>
    </source>
</evidence>
<dbReference type="Pfam" id="PF05383">
    <property type="entry name" value="La"/>
    <property type="match status" value="1"/>
</dbReference>
<keyword evidence="7" id="KW-1185">Reference proteome</keyword>
<evidence type="ECO:0000313" key="6">
    <source>
        <dbReference type="EMBL" id="KAK4265909.1"/>
    </source>
</evidence>
<dbReference type="GO" id="GO:0003723">
    <property type="term" value="F:RNA binding"/>
    <property type="evidence" value="ECO:0007669"/>
    <property type="project" value="UniProtKB-UniRule"/>
</dbReference>
<evidence type="ECO:0000256" key="2">
    <source>
        <dbReference type="ARBA" id="ARBA00022884"/>
    </source>
</evidence>
<dbReference type="GO" id="GO:0005737">
    <property type="term" value="C:cytoplasm"/>
    <property type="evidence" value="ECO:0007669"/>
    <property type="project" value="UniProtKB-ARBA"/>
</dbReference>